<gene>
    <name evidence="2" type="ORF">OMAR00292_LOCUS3088</name>
</gene>
<feature type="region of interest" description="Disordered" evidence="1">
    <location>
        <begin position="182"/>
        <end position="208"/>
    </location>
</feature>
<dbReference type="AlphaFoldDB" id="A0A7S3XG79"/>
<name>A0A7S3XG79_OXYMA</name>
<accession>A0A7S3XG79</accession>
<dbReference type="EMBL" id="HBIT01006194">
    <property type="protein sequence ID" value="CAE0617212.1"/>
    <property type="molecule type" value="Transcribed_RNA"/>
</dbReference>
<reference evidence="2" key="1">
    <citation type="submission" date="2021-01" db="EMBL/GenBank/DDBJ databases">
        <authorList>
            <person name="Corre E."/>
            <person name="Pelletier E."/>
            <person name="Niang G."/>
            <person name="Scheremetjew M."/>
            <person name="Finn R."/>
            <person name="Kale V."/>
            <person name="Holt S."/>
            <person name="Cochrane G."/>
            <person name="Meng A."/>
            <person name="Brown T."/>
            <person name="Cohen L."/>
        </authorList>
    </citation>
    <scope>NUCLEOTIDE SEQUENCE</scope>
    <source>
        <strain evidence="2">CCMP1795</strain>
    </source>
</reference>
<evidence type="ECO:0000256" key="1">
    <source>
        <dbReference type="SAM" id="MobiDB-lite"/>
    </source>
</evidence>
<protein>
    <submittedName>
        <fullName evidence="2">Uncharacterized protein</fullName>
    </submittedName>
</protein>
<evidence type="ECO:0000313" key="2">
    <source>
        <dbReference type="EMBL" id="CAE0617212.1"/>
    </source>
</evidence>
<feature type="compositionally biased region" description="Basic and acidic residues" evidence="1">
    <location>
        <begin position="198"/>
        <end position="208"/>
    </location>
</feature>
<organism evidence="2">
    <name type="scientific">Oxyrrhis marina</name>
    <name type="common">Dinoflagellate</name>
    <dbReference type="NCBI Taxonomy" id="2969"/>
    <lineage>
        <taxon>Eukaryota</taxon>
        <taxon>Sar</taxon>
        <taxon>Alveolata</taxon>
        <taxon>Dinophyceae</taxon>
        <taxon>Oxyrrhinales</taxon>
        <taxon>Oxyrrhinaceae</taxon>
        <taxon>Oxyrrhis</taxon>
    </lineage>
</organism>
<sequence>MAHQKSGSKRRSCRQEKERHRALIVAFARRFHDTVLCVDHEIAAAMDSDDIIVRALDFLRPYRTSSFKAFADAAHLSDFRRTKELVHEVTAQLDSVTAGSLAVSTCTAAVEEFPHVFPNSTLQDVTQSEFVSVVGKQAMDWLHRHELLTDVLLFVRDESVSAQLRFKRLILEIRRAIRAKTAKGDQAEDASTTCSDTEPEHYEHGFNK</sequence>
<proteinExistence type="predicted"/>